<name>A0AAN4MZF7_BACFG</name>
<accession>A0AAN4MZF7</accession>
<evidence type="ECO:0000313" key="2">
    <source>
        <dbReference type="Proteomes" id="UP000022433"/>
    </source>
</evidence>
<evidence type="ECO:0000313" key="1">
    <source>
        <dbReference type="EMBL" id="EYA12790.1"/>
    </source>
</evidence>
<proteinExistence type="predicted"/>
<dbReference type="RefSeq" id="WP_032533762.1">
    <property type="nucleotide sequence ID" value="NZ_JGEA01000032.1"/>
</dbReference>
<organism evidence="1 2">
    <name type="scientific">Bacteroides fragilis str. 1007-1-F #10</name>
    <dbReference type="NCBI Taxonomy" id="1339295"/>
    <lineage>
        <taxon>Bacteria</taxon>
        <taxon>Pseudomonadati</taxon>
        <taxon>Bacteroidota</taxon>
        <taxon>Bacteroidia</taxon>
        <taxon>Bacteroidales</taxon>
        <taxon>Bacteroidaceae</taxon>
        <taxon>Bacteroides</taxon>
    </lineage>
</organism>
<comment type="caution">
    <text evidence="1">The sequence shown here is derived from an EMBL/GenBank/DDBJ whole genome shotgun (WGS) entry which is preliminary data.</text>
</comment>
<gene>
    <name evidence="1" type="ORF">M104_3447</name>
</gene>
<sequence>MTEAEFQKKLSEFRTQKQKFINNTYLWTTLAIKSLKIIADDDNYVNELSKFNVPSKKLKGKIINRKKEDIKCILNNAADKELYNTLFTYVVAQFESFLTDIISLVLKYDKRKLRINCQGNDNNKKMDFSEVLDCTSYNDIINLIIEKQLCSLFYASPKKQIEYIQKVINFEIDEEIWNKWVECKATRDIIVHNAGIINKIYIEKTGSNARGIIGEEIVIDKLYFENLLVLSKSLIGIMVNQAKKISL</sequence>
<protein>
    <recommendedName>
        <fullName evidence="3">RiboL-PSP-HEPN domain-containing protein</fullName>
    </recommendedName>
</protein>
<dbReference type="Proteomes" id="UP000022433">
    <property type="component" value="Unassembled WGS sequence"/>
</dbReference>
<dbReference type="AlphaFoldDB" id="A0AAN4MZF7"/>
<reference evidence="1 2" key="1">
    <citation type="submission" date="2014-02" db="EMBL/GenBank/DDBJ databases">
        <authorList>
            <person name="Sears C."/>
            <person name="Carroll K."/>
            <person name="Sack B.R."/>
            <person name="Qadri F."/>
            <person name="Myers L.L."/>
            <person name="Chung G.-T."/>
            <person name="Escheverria P."/>
            <person name="Fraser C.M."/>
            <person name="Sadzewicz L."/>
            <person name="Shefchek K.A."/>
            <person name="Tallon L."/>
            <person name="Das S.P."/>
            <person name="Daugherty S."/>
            <person name="Mongodin E.F."/>
        </authorList>
    </citation>
    <scope>NUCLEOTIDE SEQUENCE [LARGE SCALE GENOMIC DNA]</scope>
    <source>
        <strain evidence="1 2">1007-1-F #10</strain>
    </source>
</reference>
<dbReference type="EMBL" id="JGEA01000032">
    <property type="protein sequence ID" value="EYA12790.1"/>
    <property type="molecule type" value="Genomic_DNA"/>
</dbReference>
<evidence type="ECO:0008006" key="3">
    <source>
        <dbReference type="Google" id="ProtNLM"/>
    </source>
</evidence>